<protein>
    <submittedName>
        <fullName evidence="2">Uncharacterized protein</fullName>
    </submittedName>
</protein>
<organism evidence="2 3">
    <name type="scientific">Cladobotryum mycophilum</name>
    <dbReference type="NCBI Taxonomy" id="491253"/>
    <lineage>
        <taxon>Eukaryota</taxon>
        <taxon>Fungi</taxon>
        <taxon>Dikarya</taxon>
        <taxon>Ascomycota</taxon>
        <taxon>Pezizomycotina</taxon>
        <taxon>Sordariomycetes</taxon>
        <taxon>Hypocreomycetidae</taxon>
        <taxon>Hypocreales</taxon>
        <taxon>Hypocreaceae</taxon>
        <taxon>Cladobotryum</taxon>
    </lineage>
</organism>
<comment type="caution">
    <text evidence="2">The sequence shown here is derived from an EMBL/GenBank/DDBJ whole genome shotgun (WGS) entry which is preliminary data.</text>
</comment>
<sequence>MSSRLSVHGYDSRDRSRSRSPRSAAGPSSSEVVARDELNKLRIMIQCRPDPYDVEKIPKASMTFRFVAYCYQKALIILESSPSRDALALIG</sequence>
<gene>
    <name evidence="2" type="ORF">PT974_06468</name>
</gene>
<proteinExistence type="predicted"/>
<evidence type="ECO:0000313" key="2">
    <source>
        <dbReference type="EMBL" id="KAK5993041.1"/>
    </source>
</evidence>
<dbReference type="EMBL" id="JAVFKD010000012">
    <property type="protein sequence ID" value="KAK5993041.1"/>
    <property type="molecule type" value="Genomic_DNA"/>
</dbReference>
<feature type="region of interest" description="Disordered" evidence="1">
    <location>
        <begin position="1"/>
        <end position="32"/>
    </location>
</feature>
<accession>A0ABR0SLI6</accession>
<name>A0ABR0SLI6_9HYPO</name>
<feature type="compositionally biased region" description="Low complexity" evidence="1">
    <location>
        <begin position="21"/>
        <end position="30"/>
    </location>
</feature>
<dbReference type="Proteomes" id="UP001338125">
    <property type="component" value="Unassembled WGS sequence"/>
</dbReference>
<evidence type="ECO:0000256" key="1">
    <source>
        <dbReference type="SAM" id="MobiDB-lite"/>
    </source>
</evidence>
<keyword evidence="3" id="KW-1185">Reference proteome</keyword>
<evidence type="ECO:0000313" key="3">
    <source>
        <dbReference type="Proteomes" id="UP001338125"/>
    </source>
</evidence>
<reference evidence="2 3" key="1">
    <citation type="submission" date="2024-01" db="EMBL/GenBank/DDBJ databases">
        <title>Complete genome of Cladobotryum mycophilum ATHUM6906.</title>
        <authorList>
            <person name="Christinaki A.C."/>
            <person name="Myridakis A.I."/>
            <person name="Kouvelis V.N."/>
        </authorList>
    </citation>
    <scope>NUCLEOTIDE SEQUENCE [LARGE SCALE GENOMIC DNA]</scope>
    <source>
        <strain evidence="2 3">ATHUM6906</strain>
    </source>
</reference>